<evidence type="ECO:0000313" key="4">
    <source>
        <dbReference type="Proteomes" id="UP000176689"/>
    </source>
</evidence>
<gene>
    <name evidence="3" type="ORF">A3F27_02275</name>
</gene>
<dbReference type="GO" id="GO:0006351">
    <property type="term" value="P:DNA-templated transcription"/>
    <property type="evidence" value="ECO:0007669"/>
    <property type="project" value="TreeGrafter"/>
</dbReference>
<dbReference type="Proteomes" id="UP000176689">
    <property type="component" value="Unassembled WGS sequence"/>
</dbReference>
<dbReference type="PANTHER" id="PTHR30319:SF1">
    <property type="entry name" value="TRANSCRIPTIONAL REPRESSOR PAAX"/>
    <property type="match status" value="1"/>
</dbReference>
<sequence length="190" mass="21828">MGEIESRVRRRARKQNIQEAVLKTIAGVGILALAMAAPNTLRLLKYTSLGRSRGRYRINSVLSRLVERGEIAKTLRDGRVGFSLTAKGRARLARLEFGEQDLRKRKWDGRWRIVIFDIPERYRRARDLLRGTLVSIGFCKLQDSVWVYPHDCEDLIALLKTDFSVGKHVLYIVGDHVEGDWKLKKHFGLA</sequence>
<evidence type="ECO:0000256" key="1">
    <source>
        <dbReference type="SAM" id="Phobius"/>
    </source>
</evidence>
<keyword evidence="1" id="KW-0812">Transmembrane</keyword>
<keyword evidence="1" id="KW-0472">Membrane</keyword>
<dbReference type="PANTHER" id="PTHR30319">
    <property type="entry name" value="PHENYLACETIC ACID REGULATOR-RELATED TRANSCRIPTIONAL REPRESSOR"/>
    <property type="match status" value="1"/>
</dbReference>
<dbReference type="AlphaFoldDB" id="A0A1F6EDN3"/>
<dbReference type="Gene3D" id="3.30.70.2650">
    <property type="match status" value="1"/>
</dbReference>
<dbReference type="Pfam" id="PF20803">
    <property type="entry name" value="PaaX_M"/>
    <property type="match status" value="1"/>
</dbReference>
<protein>
    <recommendedName>
        <fullName evidence="2">Transcriptional repressor PaaX-like central Cas2-like domain-containing protein</fullName>
    </recommendedName>
</protein>
<feature type="transmembrane region" description="Helical" evidence="1">
    <location>
        <begin position="20"/>
        <end position="37"/>
    </location>
</feature>
<comment type="caution">
    <text evidence="3">The sequence shown here is derived from an EMBL/GenBank/DDBJ whole genome shotgun (WGS) entry which is preliminary data.</text>
</comment>
<accession>A0A1F6EDN3</accession>
<evidence type="ECO:0000259" key="2">
    <source>
        <dbReference type="Pfam" id="PF20803"/>
    </source>
</evidence>
<organism evidence="3 4">
    <name type="scientific">Candidatus Kaiserbacteria bacterium RIFCSPHIGHO2_12_FULL_53_13</name>
    <dbReference type="NCBI Taxonomy" id="1798502"/>
    <lineage>
        <taxon>Bacteria</taxon>
        <taxon>Candidatus Kaiseribacteriota</taxon>
    </lineage>
</organism>
<reference evidence="3 4" key="1">
    <citation type="journal article" date="2016" name="Nat. Commun.">
        <title>Thousands of microbial genomes shed light on interconnected biogeochemical processes in an aquifer system.</title>
        <authorList>
            <person name="Anantharaman K."/>
            <person name="Brown C.T."/>
            <person name="Hug L.A."/>
            <person name="Sharon I."/>
            <person name="Castelle C.J."/>
            <person name="Probst A.J."/>
            <person name="Thomas B.C."/>
            <person name="Singh A."/>
            <person name="Wilkins M.J."/>
            <person name="Karaoz U."/>
            <person name="Brodie E.L."/>
            <person name="Williams K.H."/>
            <person name="Hubbard S.S."/>
            <person name="Banfield J.F."/>
        </authorList>
    </citation>
    <scope>NUCLEOTIDE SEQUENCE [LARGE SCALE GENOMIC DNA]</scope>
</reference>
<feature type="domain" description="Transcriptional repressor PaaX-like central Cas2-like" evidence="2">
    <location>
        <begin position="105"/>
        <end position="179"/>
    </location>
</feature>
<name>A0A1F6EDN3_9BACT</name>
<evidence type="ECO:0000313" key="3">
    <source>
        <dbReference type="EMBL" id="OGG71302.1"/>
    </source>
</evidence>
<proteinExistence type="predicted"/>
<keyword evidence="1" id="KW-1133">Transmembrane helix</keyword>
<dbReference type="EMBL" id="MFLP01000002">
    <property type="protein sequence ID" value="OGG71302.1"/>
    <property type="molecule type" value="Genomic_DNA"/>
</dbReference>
<dbReference type="InterPro" id="IPR048846">
    <property type="entry name" value="PaaX-like_central"/>
</dbReference>